<name>A0ABQ1GTE8_9SPHN</name>
<organism evidence="2 3">
    <name type="scientific">Sphingomonas psychrolutea</name>
    <dbReference type="NCBI Taxonomy" id="1259676"/>
    <lineage>
        <taxon>Bacteria</taxon>
        <taxon>Pseudomonadati</taxon>
        <taxon>Pseudomonadota</taxon>
        <taxon>Alphaproteobacteria</taxon>
        <taxon>Sphingomonadales</taxon>
        <taxon>Sphingomonadaceae</taxon>
        <taxon>Sphingomonas</taxon>
    </lineage>
</organism>
<dbReference type="EMBL" id="BMDW01000011">
    <property type="protein sequence ID" value="GGA49779.1"/>
    <property type="molecule type" value="Genomic_DNA"/>
</dbReference>
<dbReference type="RefSeq" id="WP_188447046.1">
    <property type="nucleotide sequence ID" value="NZ_BMDW01000011.1"/>
</dbReference>
<sequence length="184" mass="19964">MRDLTILLALLAAPALAADKDAGAAALLAQTAGRWQGELQYRDYQSNTWQGLPMTVTIVAQPDQVTTIRTAQYDDGPKTGIVTITTVNAVDPAAATVRYASFRRSRATDVGVEKIVKVEPGADVSHWTIVTTETRTDGDQIAEVRETTTRDGDAMTTLKEVNPVDDGQDVWLPRNRSVLRRVGA</sequence>
<gene>
    <name evidence="2" type="ORF">GCM10011395_20120</name>
</gene>
<keyword evidence="3" id="KW-1185">Reference proteome</keyword>
<evidence type="ECO:0000256" key="1">
    <source>
        <dbReference type="SAM" id="SignalP"/>
    </source>
</evidence>
<feature type="signal peptide" evidence="1">
    <location>
        <begin position="1"/>
        <end position="17"/>
    </location>
</feature>
<feature type="chain" id="PRO_5045118139" description="DUF1579 domain-containing protein" evidence="1">
    <location>
        <begin position="18"/>
        <end position="184"/>
    </location>
</feature>
<proteinExistence type="predicted"/>
<comment type="caution">
    <text evidence="2">The sequence shown here is derived from an EMBL/GenBank/DDBJ whole genome shotgun (WGS) entry which is preliminary data.</text>
</comment>
<dbReference type="Proteomes" id="UP000618591">
    <property type="component" value="Unassembled WGS sequence"/>
</dbReference>
<evidence type="ECO:0000313" key="2">
    <source>
        <dbReference type="EMBL" id="GGA49779.1"/>
    </source>
</evidence>
<protein>
    <recommendedName>
        <fullName evidence="4">DUF1579 domain-containing protein</fullName>
    </recommendedName>
</protein>
<accession>A0ABQ1GTE8</accession>
<evidence type="ECO:0008006" key="4">
    <source>
        <dbReference type="Google" id="ProtNLM"/>
    </source>
</evidence>
<keyword evidence="1" id="KW-0732">Signal</keyword>
<evidence type="ECO:0000313" key="3">
    <source>
        <dbReference type="Proteomes" id="UP000618591"/>
    </source>
</evidence>
<reference evidence="3" key="1">
    <citation type="journal article" date="2019" name="Int. J. Syst. Evol. Microbiol.">
        <title>The Global Catalogue of Microorganisms (GCM) 10K type strain sequencing project: providing services to taxonomists for standard genome sequencing and annotation.</title>
        <authorList>
            <consortium name="The Broad Institute Genomics Platform"/>
            <consortium name="The Broad Institute Genome Sequencing Center for Infectious Disease"/>
            <person name="Wu L."/>
            <person name="Ma J."/>
        </authorList>
    </citation>
    <scope>NUCLEOTIDE SEQUENCE [LARGE SCALE GENOMIC DNA]</scope>
    <source>
        <strain evidence="3">CGMCC 1.10106</strain>
    </source>
</reference>